<gene>
    <name evidence="1" type="ORF">E4J94_08530</name>
</gene>
<sequence>MPPKKEFTFQRLNFNFSNILKLDSIILKVDLTTVNNEKPNQSILKKSCEIVVRKEYQQNDIFSMDLRDLNIKYQDDLLLK</sequence>
<evidence type="ECO:0000313" key="2">
    <source>
        <dbReference type="Proteomes" id="UP000297998"/>
    </source>
</evidence>
<dbReference type="AlphaFoldDB" id="A0A4Z1BI17"/>
<dbReference type="RefSeq" id="WP_135835398.1">
    <property type="nucleotide sequence ID" value="NZ_SRPE01000005.1"/>
</dbReference>
<dbReference type="Proteomes" id="UP000297998">
    <property type="component" value="Unassembled WGS sequence"/>
</dbReference>
<name>A0A4Z1BI17_9FLAO</name>
<reference evidence="1 2" key="1">
    <citation type="submission" date="2019-03" db="EMBL/GenBank/DDBJ databases">
        <title>Empedobacter tilapiae sp. nov., isolated from an intestine of Nile tilapia Oreochromis niloticus.</title>
        <authorList>
            <person name="Kim Y.-O."/>
            <person name="Yoon J.-H."/>
        </authorList>
    </citation>
    <scope>NUCLEOTIDE SEQUENCE [LARGE SCALE GENOMIC DNA]</scope>
    <source>
        <strain evidence="1 2">MRS2</strain>
    </source>
</reference>
<evidence type="ECO:0000313" key="1">
    <source>
        <dbReference type="EMBL" id="TGN27247.1"/>
    </source>
</evidence>
<proteinExistence type="predicted"/>
<protein>
    <submittedName>
        <fullName evidence="1">Uncharacterized protein</fullName>
    </submittedName>
</protein>
<organism evidence="1 2">
    <name type="scientific">Empedobacter tilapiae</name>
    <dbReference type="NCBI Taxonomy" id="2491114"/>
    <lineage>
        <taxon>Bacteria</taxon>
        <taxon>Pseudomonadati</taxon>
        <taxon>Bacteroidota</taxon>
        <taxon>Flavobacteriia</taxon>
        <taxon>Flavobacteriales</taxon>
        <taxon>Weeksellaceae</taxon>
        <taxon>Empedobacter</taxon>
    </lineage>
</organism>
<dbReference type="EMBL" id="SRPE01000005">
    <property type="protein sequence ID" value="TGN27247.1"/>
    <property type="molecule type" value="Genomic_DNA"/>
</dbReference>
<accession>A0A4Z1BI17</accession>
<keyword evidence="2" id="KW-1185">Reference proteome</keyword>
<comment type="caution">
    <text evidence="1">The sequence shown here is derived from an EMBL/GenBank/DDBJ whole genome shotgun (WGS) entry which is preliminary data.</text>
</comment>